<sequence>MSSSYAMLLLLLPVALAALCPCPPSSKDSPVCGTDGRTYASECELRCAGLPGLAADHPGPCAPQEAAAGRHRRYAVEFSEWNPCHEERKCAPPYWGNCSECGEGSSWSKCRQMCSWNCACGCARLPTGGLDKDSRDLFDTCIHERECTDRKRDTCSTQCSDQFCVELCHMDHVKCSCSCIQHAAASWTNTTTAPTSRITPPATSSSTVPTTGSTSTSSTKAPPPGPAPGVTTAKQDQRADQPAAAAAPAVYVLWDSGVVLLLAWVCVCVSVCVLVRWRASVVCCPLGSDRGLTALCRVGPPPAAESRLPTKKETDRDDVELNAYAQHGD</sequence>
<dbReference type="OrthoDB" id="328123at2759"/>
<keyword evidence="5" id="KW-1185">Reference proteome</keyword>
<evidence type="ECO:0000313" key="5">
    <source>
        <dbReference type="Proteomes" id="UP000504606"/>
    </source>
</evidence>
<dbReference type="PROSITE" id="PS51465">
    <property type="entry name" value="KAZAL_2"/>
    <property type="match status" value="1"/>
</dbReference>
<evidence type="ECO:0000259" key="4">
    <source>
        <dbReference type="PROSITE" id="PS51465"/>
    </source>
</evidence>
<dbReference type="SUPFAM" id="SSF100895">
    <property type="entry name" value="Kazal-type serine protease inhibitors"/>
    <property type="match status" value="1"/>
</dbReference>
<gene>
    <name evidence="6" type="primary">LOC113213178</name>
</gene>
<organism evidence="5 6">
    <name type="scientific">Frankliniella occidentalis</name>
    <name type="common">Western flower thrips</name>
    <name type="synonym">Euthrips occidentalis</name>
    <dbReference type="NCBI Taxonomy" id="133901"/>
    <lineage>
        <taxon>Eukaryota</taxon>
        <taxon>Metazoa</taxon>
        <taxon>Ecdysozoa</taxon>
        <taxon>Arthropoda</taxon>
        <taxon>Hexapoda</taxon>
        <taxon>Insecta</taxon>
        <taxon>Pterygota</taxon>
        <taxon>Neoptera</taxon>
        <taxon>Paraneoptera</taxon>
        <taxon>Thysanoptera</taxon>
        <taxon>Terebrantia</taxon>
        <taxon>Thripoidea</taxon>
        <taxon>Thripidae</taxon>
        <taxon>Frankliniella</taxon>
    </lineage>
</organism>
<reference evidence="6" key="1">
    <citation type="submission" date="2025-08" db="UniProtKB">
        <authorList>
            <consortium name="RefSeq"/>
        </authorList>
    </citation>
    <scope>IDENTIFICATION</scope>
    <source>
        <tissue evidence="6">Whole organism</tissue>
    </source>
</reference>
<dbReference type="Pfam" id="PF07648">
    <property type="entry name" value="Kazal_2"/>
    <property type="match status" value="1"/>
</dbReference>
<dbReference type="RefSeq" id="XP_026287947.2">
    <property type="nucleotide sequence ID" value="XM_026432162.2"/>
</dbReference>
<dbReference type="InterPro" id="IPR002350">
    <property type="entry name" value="Kazal_dom"/>
</dbReference>
<name>A0A6J1T4S7_FRAOC</name>
<feature type="signal peptide" evidence="3">
    <location>
        <begin position="1"/>
        <end position="17"/>
    </location>
</feature>
<dbReference type="AlphaFoldDB" id="A0A6J1T4S7"/>
<dbReference type="SMART" id="SM00280">
    <property type="entry name" value="KAZAL"/>
    <property type="match status" value="1"/>
</dbReference>
<feature type="compositionally biased region" description="Low complexity" evidence="1">
    <location>
        <begin position="199"/>
        <end position="220"/>
    </location>
</feature>
<feature type="transmembrane region" description="Helical" evidence="2">
    <location>
        <begin position="251"/>
        <end position="275"/>
    </location>
</feature>
<feature type="compositionally biased region" description="Low complexity" evidence="1">
    <location>
        <begin position="228"/>
        <end position="239"/>
    </location>
</feature>
<accession>A0A6J1T4S7</accession>
<keyword evidence="2" id="KW-0472">Membrane</keyword>
<keyword evidence="2" id="KW-0812">Transmembrane</keyword>
<evidence type="ECO:0000313" key="6">
    <source>
        <dbReference type="RefSeq" id="XP_026287947.2"/>
    </source>
</evidence>
<dbReference type="Proteomes" id="UP000504606">
    <property type="component" value="Unplaced"/>
</dbReference>
<evidence type="ECO:0000256" key="1">
    <source>
        <dbReference type="SAM" id="MobiDB-lite"/>
    </source>
</evidence>
<dbReference type="GeneID" id="113213178"/>
<feature type="domain" description="Kazal-like" evidence="4">
    <location>
        <begin position="14"/>
        <end position="63"/>
    </location>
</feature>
<keyword evidence="3" id="KW-0732">Signal</keyword>
<proteinExistence type="predicted"/>
<evidence type="ECO:0000256" key="3">
    <source>
        <dbReference type="SAM" id="SignalP"/>
    </source>
</evidence>
<feature type="region of interest" description="Disordered" evidence="1">
    <location>
        <begin position="190"/>
        <end position="239"/>
    </location>
</feature>
<protein>
    <submittedName>
        <fullName evidence="6">Uncharacterized protein LOC113213178</fullName>
    </submittedName>
</protein>
<dbReference type="InterPro" id="IPR036058">
    <property type="entry name" value="Kazal_dom_sf"/>
</dbReference>
<feature type="chain" id="PRO_5039614739" evidence="3">
    <location>
        <begin position="18"/>
        <end position="329"/>
    </location>
</feature>
<dbReference type="CDD" id="cd00104">
    <property type="entry name" value="KAZAL_FS"/>
    <property type="match status" value="1"/>
</dbReference>
<evidence type="ECO:0000256" key="2">
    <source>
        <dbReference type="SAM" id="Phobius"/>
    </source>
</evidence>
<dbReference type="Gene3D" id="3.30.60.30">
    <property type="match status" value="1"/>
</dbReference>
<dbReference type="KEGG" id="foc:113213178"/>
<keyword evidence="2" id="KW-1133">Transmembrane helix</keyword>